<keyword evidence="6 7" id="KW-0472">Membrane</keyword>
<dbReference type="AlphaFoldDB" id="A0A918TLM4"/>
<evidence type="ECO:0000256" key="7">
    <source>
        <dbReference type="RuleBase" id="RU363032"/>
    </source>
</evidence>
<dbReference type="InterPro" id="IPR000515">
    <property type="entry name" value="MetI-like"/>
</dbReference>
<comment type="caution">
    <text evidence="9">The sequence shown here is derived from an EMBL/GenBank/DDBJ whole genome shotgun (WGS) entry which is preliminary data.</text>
</comment>
<dbReference type="Gene3D" id="1.10.3720.10">
    <property type="entry name" value="MetI-like"/>
    <property type="match status" value="1"/>
</dbReference>
<sequence>MLAKNLWTRWVLLAVALVMVGFYLFPVYWMYITALKTNTETFQNPPTFWPHDPQFRFAEVWVKYGLDSYIKNSAIIAAGTVALVVILGTGCAYALARVRSVWMDLVLFTVLMMQVLPSSLMITPIFVAYNQVGMMDWPRTGVVLAQAAKVLPLYIVLVRAAFTQIPKELEEAALVDGNSRMGAFLFIAVPLARNGIMVTAILIFMQSLGEYVYARSLITDRALQPATVGLQFLTGPNASDWSGIMTYSAIYVTPILILFVALQRKIVSGLTSGALK</sequence>
<organism evidence="9 10">
    <name type="scientific">Neogemmobacter tilapiae</name>
    <dbReference type="NCBI Taxonomy" id="875041"/>
    <lineage>
        <taxon>Bacteria</taxon>
        <taxon>Pseudomonadati</taxon>
        <taxon>Pseudomonadota</taxon>
        <taxon>Alphaproteobacteria</taxon>
        <taxon>Rhodobacterales</taxon>
        <taxon>Paracoccaceae</taxon>
        <taxon>Neogemmobacter</taxon>
    </lineage>
</organism>
<reference evidence="9" key="1">
    <citation type="journal article" date="2014" name="Int. J. Syst. Evol. Microbiol.">
        <title>Complete genome sequence of Corynebacterium casei LMG S-19264T (=DSM 44701T), isolated from a smear-ripened cheese.</title>
        <authorList>
            <consortium name="US DOE Joint Genome Institute (JGI-PGF)"/>
            <person name="Walter F."/>
            <person name="Albersmeier A."/>
            <person name="Kalinowski J."/>
            <person name="Ruckert C."/>
        </authorList>
    </citation>
    <scope>NUCLEOTIDE SEQUENCE</scope>
    <source>
        <strain evidence="9">KCTC 23310</strain>
    </source>
</reference>
<feature type="domain" description="ABC transmembrane type-1" evidence="8">
    <location>
        <begin position="70"/>
        <end position="262"/>
    </location>
</feature>
<dbReference type="InterPro" id="IPR035906">
    <property type="entry name" value="MetI-like_sf"/>
</dbReference>
<dbReference type="Pfam" id="PF00528">
    <property type="entry name" value="BPD_transp_1"/>
    <property type="match status" value="1"/>
</dbReference>
<feature type="transmembrane region" description="Helical" evidence="7">
    <location>
        <begin position="12"/>
        <end position="32"/>
    </location>
</feature>
<keyword evidence="2 7" id="KW-0813">Transport</keyword>
<evidence type="ECO:0000256" key="6">
    <source>
        <dbReference type="ARBA" id="ARBA00023136"/>
    </source>
</evidence>
<evidence type="ECO:0000256" key="4">
    <source>
        <dbReference type="ARBA" id="ARBA00022692"/>
    </source>
</evidence>
<dbReference type="SUPFAM" id="SSF161098">
    <property type="entry name" value="MetI-like"/>
    <property type="match status" value="1"/>
</dbReference>
<protein>
    <submittedName>
        <fullName evidence="9">ABC transporter permease</fullName>
    </submittedName>
</protein>
<dbReference type="InterPro" id="IPR050901">
    <property type="entry name" value="BP-dep_ABC_trans_perm"/>
</dbReference>
<keyword evidence="3" id="KW-1003">Cell membrane</keyword>
<keyword evidence="5 7" id="KW-1133">Transmembrane helix</keyword>
<evidence type="ECO:0000313" key="10">
    <source>
        <dbReference type="Proteomes" id="UP000638981"/>
    </source>
</evidence>
<evidence type="ECO:0000313" key="9">
    <source>
        <dbReference type="EMBL" id="GHC51395.1"/>
    </source>
</evidence>
<dbReference type="RefSeq" id="WP_189410741.1">
    <property type="nucleotide sequence ID" value="NZ_BMYJ01000003.1"/>
</dbReference>
<keyword evidence="4 7" id="KW-0812">Transmembrane</keyword>
<reference evidence="9" key="2">
    <citation type="submission" date="2020-09" db="EMBL/GenBank/DDBJ databases">
        <authorList>
            <person name="Sun Q."/>
            <person name="Kim S."/>
        </authorList>
    </citation>
    <scope>NUCLEOTIDE SEQUENCE</scope>
    <source>
        <strain evidence="9">KCTC 23310</strain>
    </source>
</reference>
<evidence type="ECO:0000259" key="8">
    <source>
        <dbReference type="PROSITE" id="PS50928"/>
    </source>
</evidence>
<keyword evidence="10" id="KW-1185">Reference proteome</keyword>
<dbReference type="Proteomes" id="UP000638981">
    <property type="component" value="Unassembled WGS sequence"/>
</dbReference>
<evidence type="ECO:0000256" key="1">
    <source>
        <dbReference type="ARBA" id="ARBA00004651"/>
    </source>
</evidence>
<dbReference type="PANTHER" id="PTHR32243:SF18">
    <property type="entry name" value="INNER MEMBRANE ABC TRANSPORTER PERMEASE PROTEIN YCJP"/>
    <property type="match status" value="1"/>
</dbReference>
<gene>
    <name evidence="9" type="ORF">GCM10007315_12230</name>
</gene>
<dbReference type="PANTHER" id="PTHR32243">
    <property type="entry name" value="MALTOSE TRANSPORT SYSTEM PERMEASE-RELATED"/>
    <property type="match status" value="1"/>
</dbReference>
<name>A0A918TLM4_9RHOB</name>
<comment type="subcellular location">
    <subcellularLocation>
        <location evidence="1 7">Cell membrane</location>
        <topology evidence="1 7">Multi-pass membrane protein</topology>
    </subcellularLocation>
</comment>
<feature type="transmembrane region" description="Helical" evidence="7">
    <location>
        <begin position="74"/>
        <end position="96"/>
    </location>
</feature>
<dbReference type="GO" id="GO:0055085">
    <property type="term" value="P:transmembrane transport"/>
    <property type="evidence" value="ECO:0007669"/>
    <property type="project" value="InterPro"/>
</dbReference>
<feature type="transmembrane region" description="Helical" evidence="7">
    <location>
        <begin position="105"/>
        <end position="129"/>
    </location>
</feature>
<evidence type="ECO:0000256" key="3">
    <source>
        <dbReference type="ARBA" id="ARBA00022475"/>
    </source>
</evidence>
<evidence type="ECO:0000256" key="5">
    <source>
        <dbReference type="ARBA" id="ARBA00022989"/>
    </source>
</evidence>
<accession>A0A918TLM4</accession>
<evidence type="ECO:0000256" key="2">
    <source>
        <dbReference type="ARBA" id="ARBA00022448"/>
    </source>
</evidence>
<dbReference type="CDD" id="cd06261">
    <property type="entry name" value="TM_PBP2"/>
    <property type="match status" value="1"/>
</dbReference>
<feature type="transmembrane region" description="Helical" evidence="7">
    <location>
        <begin position="183"/>
        <end position="205"/>
    </location>
</feature>
<proteinExistence type="inferred from homology"/>
<comment type="similarity">
    <text evidence="7">Belongs to the binding-protein-dependent transport system permease family.</text>
</comment>
<feature type="transmembrane region" description="Helical" evidence="7">
    <location>
        <begin position="244"/>
        <end position="262"/>
    </location>
</feature>
<dbReference type="PROSITE" id="PS50928">
    <property type="entry name" value="ABC_TM1"/>
    <property type="match status" value="1"/>
</dbReference>
<feature type="transmembrane region" description="Helical" evidence="7">
    <location>
        <begin position="141"/>
        <end position="162"/>
    </location>
</feature>
<dbReference type="GO" id="GO:0005886">
    <property type="term" value="C:plasma membrane"/>
    <property type="evidence" value="ECO:0007669"/>
    <property type="project" value="UniProtKB-SubCell"/>
</dbReference>
<dbReference type="EMBL" id="BMYJ01000003">
    <property type="protein sequence ID" value="GHC51395.1"/>
    <property type="molecule type" value="Genomic_DNA"/>
</dbReference>